<feature type="region of interest" description="Disordered" evidence="1">
    <location>
        <begin position="252"/>
        <end position="273"/>
    </location>
</feature>
<evidence type="ECO:0000313" key="2">
    <source>
        <dbReference type="EMBL" id="KAK6981748.1"/>
    </source>
</evidence>
<feature type="compositionally biased region" description="Acidic residues" evidence="1">
    <location>
        <begin position="159"/>
        <end position="175"/>
    </location>
</feature>
<feature type="region of interest" description="Disordered" evidence="1">
    <location>
        <begin position="1"/>
        <end position="122"/>
    </location>
</feature>
<name>A0AAV9ZH66_9AGAR</name>
<dbReference type="AlphaFoldDB" id="A0AAV9ZH66"/>
<feature type="region of interest" description="Disordered" evidence="1">
    <location>
        <begin position="566"/>
        <end position="586"/>
    </location>
</feature>
<sequence>MSLPPPPKRRPGRLPDGPGLTTRSNNKNVHPAEAAGLVPPAAERRTAEQKAEDKAKAAEDKKQAALEHHNKLSRLAAIEDRQRREDMVYHETAHHPIDPPRRSRAPSTPASAHEELPAESEDEMDLGRFFLFRLSHIALYPQANDSDSHDESGLFAPPSDDEDDSDSDPDSEDSGDNGNVKTSAPRKQKKLKITRSDIRDLRETEDVVGTPEVEASGGKRKATDDGNAKSKKGKTAKKGGLSIGIKETLKRKSTKEVEDDDSMVHYGGPALDDDAGEVVEREKSIIRIDAPAKKITQKELRGDGSKRWRVSHIPGPASNGDIFTNKVWPHLRKQLGRAFPWDTVSDAQAQVELDRFYGKNVMSAKADVFSALIAYRSHYWRSGFPLQAHKCILEMVQDAAKREEEGTADPDDYKLHTVEGMQSYIEFSLEVDNKTQTKAFYWREWDADAEKYKGLFQSSVVLYTYAHHLNCLDGLPDGIETNEPALGALILASQAVERELGFWKTGTYIAPSKAQKEQFSFERWGDYEVEATATSPKRRILRATRCVDSLKKWKPEDWEQVNMRAAKYGDPKKKRRGRSMSVASSSDAESLVVEEERIIIEFD</sequence>
<evidence type="ECO:0000313" key="3">
    <source>
        <dbReference type="Proteomes" id="UP001362999"/>
    </source>
</evidence>
<accession>A0AAV9ZH66</accession>
<feature type="compositionally biased region" description="Basic and acidic residues" evidence="1">
    <location>
        <begin position="194"/>
        <end position="205"/>
    </location>
</feature>
<protein>
    <submittedName>
        <fullName evidence="2">Uncharacterized protein</fullName>
    </submittedName>
</protein>
<keyword evidence="3" id="KW-1185">Reference proteome</keyword>
<feature type="compositionally biased region" description="Basic and acidic residues" evidence="1">
    <location>
        <begin position="77"/>
        <end position="101"/>
    </location>
</feature>
<organism evidence="2 3">
    <name type="scientific">Favolaschia claudopus</name>
    <dbReference type="NCBI Taxonomy" id="2862362"/>
    <lineage>
        <taxon>Eukaryota</taxon>
        <taxon>Fungi</taxon>
        <taxon>Dikarya</taxon>
        <taxon>Basidiomycota</taxon>
        <taxon>Agaricomycotina</taxon>
        <taxon>Agaricomycetes</taxon>
        <taxon>Agaricomycetidae</taxon>
        <taxon>Agaricales</taxon>
        <taxon>Marasmiineae</taxon>
        <taxon>Mycenaceae</taxon>
        <taxon>Favolaschia</taxon>
    </lineage>
</organism>
<comment type="caution">
    <text evidence="2">The sequence shown here is derived from an EMBL/GenBank/DDBJ whole genome shotgun (WGS) entry which is preliminary data.</text>
</comment>
<feature type="compositionally biased region" description="Basic and acidic residues" evidence="1">
    <location>
        <begin position="42"/>
        <end position="70"/>
    </location>
</feature>
<proteinExistence type="predicted"/>
<gene>
    <name evidence="2" type="ORF">R3P38DRAFT_3333725</name>
</gene>
<evidence type="ECO:0000256" key="1">
    <source>
        <dbReference type="SAM" id="MobiDB-lite"/>
    </source>
</evidence>
<dbReference type="EMBL" id="JAWWNJ010000148">
    <property type="protein sequence ID" value="KAK6981748.1"/>
    <property type="molecule type" value="Genomic_DNA"/>
</dbReference>
<feature type="compositionally biased region" description="Basic residues" evidence="1">
    <location>
        <begin position="184"/>
        <end position="193"/>
    </location>
</feature>
<feature type="region of interest" description="Disordered" evidence="1">
    <location>
        <begin position="143"/>
        <end position="239"/>
    </location>
</feature>
<reference evidence="2 3" key="1">
    <citation type="journal article" date="2024" name="J Genomics">
        <title>Draft genome sequencing and assembly of Favolaschia claudopus CIRM-BRFM 2984 isolated from oak limbs.</title>
        <authorList>
            <person name="Navarro D."/>
            <person name="Drula E."/>
            <person name="Chaduli D."/>
            <person name="Cazenave R."/>
            <person name="Ahrendt S."/>
            <person name="Wang J."/>
            <person name="Lipzen A."/>
            <person name="Daum C."/>
            <person name="Barry K."/>
            <person name="Grigoriev I.V."/>
            <person name="Favel A."/>
            <person name="Rosso M.N."/>
            <person name="Martin F."/>
        </authorList>
    </citation>
    <scope>NUCLEOTIDE SEQUENCE [LARGE SCALE GENOMIC DNA]</scope>
    <source>
        <strain evidence="2 3">CIRM-BRFM 2984</strain>
    </source>
</reference>
<dbReference type="Proteomes" id="UP001362999">
    <property type="component" value="Unassembled WGS sequence"/>
</dbReference>